<dbReference type="Proteomes" id="UP000886611">
    <property type="component" value="Unassembled WGS sequence"/>
</dbReference>
<feature type="chain" id="PRO_5036489480" description="Thymocyte nuclear protein 1" evidence="6">
    <location>
        <begin position="26"/>
        <end position="390"/>
    </location>
</feature>
<evidence type="ECO:0000256" key="3">
    <source>
        <dbReference type="ARBA" id="ARBA00014654"/>
    </source>
</evidence>
<dbReference type="InterPro" id="IPR015947">
    <property type="entry name" value="PUA-like_sf"/>
</dbReference>
<sequence>MAPAAAQLRLGFCWIFALFLGRIISVQVTVPSEPVFGKVGSTVLLPCTYNTNFVKGCNLAWSFIPTGSSSEKEILYYDGELYPVDTRRNRIRLLHSAPTQGTASIEIQSIQPSDTGSYICRVVNPNDWSGNQQGTVNLEVLTPPSTPVCKMSGSTNVGSDVILTCNSVEGNPLPIYDWKKAKGVVPQANWIMEQNESPAKLRKKTVGLKKMSIQACSGNKTSEVKCSLEQKDAGEKGQKELFTYWLMKSEPESRIENGVDVKARNYMKDMKVGQLAFFYHSNCKVPGIAGIIKVVKEAYVDHTQFDKKDPHYDPSSKQDNPKWYMVDVQFVRMTKRFISLTELKQYHLEHKSSGGALKNMALFTRARLSVQPLTEEEFNFVLNLEDKDPI</sequence>
<dbReference type="InterPro" id="IPR013106">
    <property type="entry name" value="Ig_V-set"/>
</dbReference>
<keyword evidence="9" id="KW-1185">Reference proteome</keyword>
<dbReference type="EMBL" id="JAATIS010000147">
    <property type="protein sequence ID" value="KAG2469601.1"/>
    <property type="molecule type" value="Genomic_DNA"/>
</dbReference>
<dbReference type="InterPro" id="IPR013783">
    <property type="entry name" value="Ig-like_fold"/>
</dbReference>
<evidence type="ECO:0000259" key="7">
    <source>
        <dbReference type="PROSITE" id="PS50835"/>
    </source>
</evidence>
<evidence type="ECO:0000256" key="1">
    <source>
        <dbReference type="ARBA" id="ARBA00002530"/>
    </source>
</evidence>
<gene>
    <name evidence="8" type="primary">Thyn1</name>
    <name evidence="8" type="ORF">GTO96_0023169</name>
</gene>
<dbReference type="InterPro" id="IPR007110">
    <property type="entry name" value="Ig-like_dom"/>
</dbReference>
<feature type="domain" description="Ig-like" evidence="7">
    <location>
        <begin position="40"/>
        <end position="137"/>
    </location>
</feature>
<dbReference type="PROSITE" id="PS50835">
    <property type="entry name" value="IG_LIKE"/>
    <property type="match status" value="2"/>
</dbReference>
<dbReference type="SMART" id="SM00406">
    <property type="entry name" value="IGv"/>
    <property type="match status" value="1"/>
</dbReference>
<dbReference type="SMART" id="SM00409">
    <property type="entry name" value="IG"/>
    <property type="match status" value="1"/>
</dbReference>
<dbReference type="InterPro" id="IPR013151">
    <property type="entry name" value="Immunoglobulin_dom"/>
</dbReference>
<dbReference type="InterPro" id="IPR052181">
    <property type="entry name" value="5hmC_binding"/>
</dbReference>
<dbReference type="SUPFAM" id="SSF48726">
    <property type="entry name" value="Immunoglobulin"/>
    <property type="match status" value="2"/>
</dbReference>
<feature type="signal peptide" evidence="6">
    <location>
        <begin position="1"/>
        <end position="25"/>
    </location>
</feature>
<keyword evidence="5" id="KW-0393">Immunoglobulin domain</keyword>
<dbReference type="InterPro" id="IPR047197">
    <property type="entry name" value="THYN1-like_EVE"/>
</dbReference>
<name>A0A8X8BVQ4_POLSE</name>
<dbReference type="Pfam" id="PF01878">
    <property type="entry name" value="EVE"/>
    <property type="match status" value="1"/>
</dbReference>
<reference evidence="8 9" key="1">
    <citation type="journal article" date="2021" name="Cell">
        <title>Tracing the genetic footprints of vertebrate landing in non-teleost ray-finned fishes.</title>
        <authorList>
            <person name="Bi X."/>
            <person name="Wang K."/>
            <person name="Yang L."/>
            <person name="Pan H."/>
            <person name="Jiang H."/>
            <person name="Wei Q."/>
            <person name="Fang M."/>
            <person name="Yu H."/>
            <person name="Zhu C."/>
            <person name="Cai Y."/>
            <person name="He Y."/>
            <person name="Gan X."/>
            <person name="Zeng H."/>
            <person name="Yu D."/>
            <person name="Zhu Y."/>
            <person name="Jiang H."/>
            <person name="Qiu Q."/>
            <person name="Yang H."/>
            <person name="Zhang Y.E."/>
            <person name="Wang W."/>
            <person name="Zhu M."/>
            <person name="He S."/>
            <person name="Zhang G."/>
        </authorList>
    </citation>
    <scope>NUCLEOTIDE SEQUENCE [LARGE SCALE GENOMIC DNA]</scope>
    <source>
        <strain evidence="8">Bchr_013</strain>
    </source>
</reference>
<keyword evidence="6" id="KW-0732">Signal</keyword>
<comment type="caution">
    <text evidence="8">The sequence shown here is derived from an EMBL/GenBank/DDBJ whole genome shotgun (WGS) entry which is preliminary data.</text>
</comment>
<dbReference type="InterPro" id="IPR002740">
    <property type="entry name" value="EVE_domain"/>
</dbReference>
<dbReference type="Pfam" id="PF00047">
    <property type="entry name" value="ig"/>
    <property type="match status" value="1"/>
</dbReference>
<evidence type="ECO:0000313" key="9">
    <source>
        <dbReference type="Proteomes" id="UP000886611"/>
    </source>
</evidence>
<dbReference type="InterPro" id="IPR036179">
    <property type="entry name" value="Ig-like_dom_sf"/>
</dbReference>
<evidence type="ECO:0000256" key="2">
    <source>
        <dbReference type="ARBA" id="ARBA00004123"/>
    </source>
</evidence>
<feature type="domain" description="Ig-like" evidence="7">
    <location>
        <begin position="143"/>
        <end position="242"/>
    </location>
</feature>
<dbReference type="GO" id="GO:0005634">
    <property type="term" value="C:nucleus"/>
    <property type="evidence" value="ECO:0007669"/>
    <property type="project" value="UniProtKB-SubCell"/>
</dbReference>
<evidence type="ECO:0000313" key="8">
    <source>
        <dbReference type="EMBL" id="KAG2469601.1"/>
    </source>
</evidence>
<comment type="function">
    <text evidence="1">Specifically binds 5-hydroxymethylcytosine (5hmC), suggesting that it acts as a specific reader of 5hmC.</text>
</comment>
<feature type="non-terminal residue" evidence="8">
    <location>
        <position position="390"/>
    </location>
</feature>
<organism evidence="8 9">
    <name type="scientific">Polypterus senegalus</name>
    <name type="common">Senegal bichir</name>
    <dbReference type="NCBI Taxonomy" id="55291"/>
    <lineage>
        <taxon>Eukaryota</taxon>
        <taxon>Metazoa</taxon>
        <taxon>Chordata</taxon>
        <taxon>Craniata</taxon>
        <taxon>Vertebrata</taxon>
        <taxon>Euteleostomi</taxon>
        <taxon>Actinopterygii</taxon>
        <taxon>Polypteriformes</taxon>
        <taxon>Polypteridae</taxon>
        <taxon>Polypterus</taxon>
    </lineage>
</organism>
<evidence type="ECO:0000256" key="6">
    <source>
        <dbReference type="SAM" id="SignalP"/>
    </source>
</evidence>
<dbReference type="Pfam" id="PF07686">
    <property type="entry name" value="V-set"/>
    <property type="match status" value="1"/>
</dbReference>
<dbReference type="PANTHER" id="PTHR14087">
    <property type="entry name" value="THYMOCYTE NUCLEAR PROTEIN 1"/>
    <property type="match status" value="1"/>
</dbReference>
<dbReference type="SUPFAM" id="SSF88697">
    <property type="entry name" value="PUA domain-like"/>
    <property type="match status" value="1"/>
</dbReference>
<dbReference type="Gene3D" id="2.60.40.10">
    <property type="entry name" value="Immunoglobulins"/>
    <property type="match status" value="2"/>
</dbReference>
<evidence type="ECO:0000256" key="4">
    <source>
        <dbReference type="ARBA" id="ARBA00023242"/>
    </source>
</evidence>
<dbReference type="CDD" id="cd21133">
    <property type="entry name" value="EVE"/>
    <property type="match status" value="1"/>
</dbReference>
<accession>A0A8X8BVQ4</accession>
<comment type="subcellular location">
    <subcellularLocation>
        <location evidence="2">Nucleus</location>
    </subcellularLocation>
</comment>
<evidence type="ECO:0000256" key="5">
    <source>
        <dbReference type="ARBA" id="ARBA00023319"/>
    </source>
</evidence>
<dbReference type="Gene3D" id="3.10.590.10">
    <property type="entry name" value="ph1033 like domains"/>
    <property type="match status" value="1"/>
</dbReference>
<dbReference type="PANTHER" id="PTHR14087:SF7">
    <property type="entry name" value="THYMOCYTE NUCLEAR PROTEIN 1"/>
    <property type="match status" value="1"/>
</dbReference>
<dbReference type="InterPro" id="IPR003599">
    <property type="entry name" value="Ig_sub"/>
</dbReference>
<dbReference type="AlphaFoldDB" id="A0A8X8BVQ4"/>
<proteinExistence type="predicted"/>
<feature type="non-terminal residue" evidence="8">
    <location>
        <position position="1"/>
    </location>
</feature>
<protein>
    <recommendedName>
        <fullName evidence="3">Thymocyte nuclear protein 1</fullName>
    </recommendedName>
</protein>
<keyword evidence="4" id="KW-0539">Nucleus</keyword>